<name>A0ABZ1XYS3_9ACTN</name>
<keyword evidence="2" id="KW-1185">Reference proteome</keyword>
<organism evidence="1 2">
    <name type="scientific">Streptomyces melanogenes</name>
    <dbReference type="NCBI Taxonomy" id="67326"/>
    <lineage>
        <taxon>Bacteria</taxon>
        <taxon>Bacillati</taxon>
        <taxon>Actinomycetota</taxon>
        <taxon>Actinomycetes</taxon>
        <taxon>Kitasatosporales</taxon>
        <taxon>Streptomycetaceae</taxon>
        <taxon>Streptomyces</taxon>
    </lineage>
</organism>
<proteinExistence type="predicted"/>
<protein>
    <submittedName>
        <fullName evidence="1">Uncharacterized protein</fullName>
    </submittedName>
</protein>
<geneLocation type="plasmid" evidence="1 2">
    <name>unnamed1</name>
</geneLocation>
<reference evidence="1" key="1">
    <citation type="submission" date="2022-10" db="EMBL/GenBank/DDBJ databases">
        <title>The complete genomes of actinobacterial strains from the NBC collection.</title>
        <authorList>
            <person name="Joergensen T.S."/>
            <person name="Alvarez Arevalo M."/>
            <person name="Sterndorff E.B."/>
            <person name="Faurdal D."/>
            <person name="Vuksanovic O."/>
            <person name="Mourched A.-S."/>
            <person name="Charusanti P."/>
            <person name="Shaw S."/>
            <person name="Blin K."/>
            <person name="Weber T."/>
        </authorList>
    </citation>
    <scope>NUCLEOTIDE SEQUENCE</scope>
    <source>
        <strain evidence="1">NBC_00668</strain>
        <plasmid evidence="1">unnamed1</plasmid>
    </source>
</reference>
<evidence type="ECO:0000313" key="1">
    <source>
        <dbReference type="EMBL" id="WUT87906.1"/>
    </source>
</evidence>
<dbReference type="EMBL" id="CP109020">
    <property type="protein sequence ID" value="WUT87906.1"/>
    <property type="molecule type" value="Genomic_DNA"/>
</dbReference>
<evidence type="ECO:0000313" key="2">
    <source>
        <dbReference type="Proteomes" id="UP001432060"/>
    </source>
</evidence>
<dbReference type="Proteomes" id="UP001432060">
    <property type="component" value="Plasmid unnamed1"/>
</dbReference>
<accession>A0ABZ1XYS3</accession>
<gene>
    <name evidence="1" type="ORF">OG515_37195</name>
</gene>
<dbReference type="RefSeq" id="WP_329404891.1">
    <property type="nucleotide sequence ID" value="NZ_CP109020.1"/>
</dbReference>
<sequence>MRDIYRCEVTAYTLDYSRAWGLALDHVITPTLVVRWLCGHAAHLADLMDPHPITEWCPAEALRPVSPNVPDAPSILRRWCVDTDEHEAAIGLLSDGRIYTLGCHDDTARYALSAVSLAVLRSSRRHHMAPAGRAARTP</sequence>
<keyword evidence="1" id="KW-0614">Plasmid</keyword>